<reference evidence="2" key="2">
    <citation type="submission" date="2022-01" db="EMBL/GenBank/DDBJ databases">
        <authorList>
            <person name="Yamashiro T."/>
            <person name="Shiraishi A."/>
            <person name="Satake H."/>
            <person name="Nakayama K."/>
        </authorList>
    </citation>
    <scope>NUCLEOTIDE SEQUENCE</scope>
</reference>
<evidence type="ECO:0000256" key="1">
    <source>
        <dbReference type="SAM" id="MobiDB-lite"/>
    </source>
</evidence>
<reference evidence="2" key="1">
    <citation type="journal article" date="2022" name="Int. J. Mol. Sci.">
        <title>Draft Genome of Tanacetum Coccineum: Genomic Comparison of Closely Related Tanacetum-Family Plants.</title>
        <authorList>
            <person name="Yamashiro T."/>
            <person name="Shiraishi A."/>
            <person name="Nakayama K."/>
            <person name="Satake H."/>
        </authorList>
    </citation>
    <scope>NUCLEOTIDE SEQUENCE</scope>
</reference>
<name>A0ABQ5GYF4_9ASTR</name>
<sequence length="136" mass="15287">MLKLHEEGIPKKAKTLVVLAIWEGKIQKDKKKLKGAKGKDKGKNKLAYSPNPKIRQPPKRDNPAKDSVYHYCKEGLKGSRKLKHGALSLYMGNRMRAVIEAIRSFDLVLPSGLKIVLDNCHFAPTITRGCFNFLFG</sequence>
<proteinExistence type="predicted"/>
<feature type="region of interest" description="Disordered" evidence="1">
    <location>
        <begin position="28"/>
        <end position="65"/>
    </location>
</feature>
<organism evidence="2 3">
    <name type="scientific">Tanacetum coccineum</name>
    <dbReference type="NCBI Taxonomy" id="301880"/>
    <lineage>
        <taxon>Eukaryota</taxon>
        <taxon>Viridiplantae</taxon>
        <taxon>Streptophyta</taxon>
        <taxon>Embryophyta</taxon>
        <taxon>Tracheophyta</taxon>
        <taxon>Spermatophyta</taxon>
        <taxon>Magnoliopsida</taxon>
        <taxon>eudicotyledons</taxon>
        <taxon>Gunneridae</taxon>
        <taxon>Pentapetalae</taxon>
        <taxon>asterids</taxon>
        <taxon>campanulids</taxon>
        <taxon>Asterales</taxon>
        <taxon>Asteraceae</taxon>
        <taxon>Asteroideae</taxon>
        <taxon>Anthemideae</taxon>
        <taxon>Anthemidinae</taxon>
        <taxon>Tanacetum</taxon>
    </lineage>
</organism>
<evidence type="ECO:0000313" key="3">
    <source>
        <dbReference type="Proteomes" id="UP001151760"/>
    </source>
</evidence>
<protein>
    <submittedName>
        <fullName evidence="2">Uncharacterized protein</fullName>
    </submittedName>
</protein>
<keyword evidence="3" id="KW-1185">Reference proteome</keyword>
<comment type="caution">
    <text evidence="2">The sequence shown here is derived from an EMBL/GenBank/DDBJ whole genome shotgun (WGS) entry which is preliminary data.</text>
</comment>
<dbReference type="Proteomes" id="UP001151760">
    <property type="component" value="Unassembled WGS sequence"/>
</dbReference>
<evidence type="ECO:0000313" key="2">
    <source>
        <dbReference type="EMBL" id="GJT80668.1"/>
    </source>
</evidence>
<dbReference type="EMBL" id="BQNB010019014">
    <property type="protein sequence ID" value="GJT80668.1"/>
    <property type="molecule type" value="Genomic_DNA"/>
</dbReference>
<accession>A0ABQ5GYF4</accession>
<gene>
    <name evidence="2" type="ORF">Tco_1055010</name>
</gene>